<dbReference type="Proteomes" id="UP000034764">
    <property type="component" value="Unassembled WGS sequence"/>
</dbReference>
<proteinExistence type="predicted"/>
<gene>
    <name evidence="1" type="ORF">UT53_C0005G0014</name>
</gene>
<organism evidence="1 2">
    <name type="scientific">Candidatus Yanofskybacteria bacterium GW2011_GWD2_39_48</name>
    <dbReference type="NCBI Taxonomy" id="1619031"/>
    <lineage>
        <taxon>Bacteria</taxon>
        <taxon>Candidatus Yanofskyibacteriota</taxon>
    </lineage>
</organism>
<evidence type="ECO:0000313" key="1">
    <source>
        <dbReference type="EMBL" id="KKR23868.1"/>
    </source>
</evidence>
<evidence type="ECO:0000313" key="2">
    <source>
        <dbReference type="Proteomes" id="UP000034764"/>
    </source>
</evidence>
<dbReference type="EMBL" id="LBXD01000005">
    <property type="protein sequence ID" value="KKR23868.1"/>
    <property type="molecule type" value="Genomic_DNA"/>
</dbReference>
<sequence>MRGSFFGAIRDMHGSNVNGLSSGVTGKGFQLSSGQRAPDFIERVSQLVKRRRRVIKMLELAKRAGANFIGVPRIISDRPTVVCIGMSLLSLDRSQGDPYQFYHAFDHDLARRLEIIMRRRHVIIVQ</sequence>
<dbReference type="AlphaFoldDB" id="A0A0G0P7D2"/>
<comment type="caution">
    <text evidence="1">The sequence shown here is derived from an EMBL/GenBank/DDBJ whole genome shotgun (WGS) entry which is preliminary data.</text>
</comment>
<protein>
    <submittedName>
        <fullName evidence="1">Uncharacterized protein</fullName>
    </submittedName>
</protein>
<name>A0A0G0P7D2_9BACT</name>
<reference evidence="1 2" key="1">
    <citation type="journal article" date="2015" name="Nature">
        <title>rRNA introns, odd ribosomes, and small enigmatic genomes across a large radiation of phyla.</title>
        <authorList>
            <person name="Brown C.T."/>
            <person name="Hug L.A."/>
            <person name="Thomas B.C."/>
            <person name="Sharon I."/>
            <person name="Castelle C.J."/>
            <person name="Singh A."/>
            <person name="Wilkins M.J."/>
            <person name="Williams K.H."/>
            <person name="Banfield J.F."/>
        </authorList>
    </citation>
    <scope>NUCLEOTIDE SEQUENCE [LARGE SCALE GENOMIC DNA]</scope>
</reference>
<accession>A0A0G0P7D2</accession>